<dbReference type="Gene3D" id="1.20.1250.20">
    <property type="entry name" value="MFS general substrate transporter like domains"/>
    <property type="match status" value="2"/>
</dbReference>
<evidence type="ECO:0000256" key="3">
    <source>
        <dbReference type="ARBA" id="ARBA00022692"/>
    </source>
</evidence>
<evidence type="ECO:0000256" key="1">
    <source>
        <dbReference type="ARBA" id="ARBA00004141"/>
    </source>
</evidence>
<feature type="transmembrane region" description="Helical" evidence="6">
    <location>
        <begin position="219"/>
        <end position="241"/>
    </location>
</feature>
<evidence type="ECO:0000259" key="7">
    <source>
        <dbReference type="PROSITE" id="PS50850"/>
    </source>
</evidence>
<feature type="transmembrane region" description="Helical" evidence="6">
    <location>
        <begin position="127"/>
        <end position="146"/>
    </location>
</feature>
<dbReference type="AlphaFoldDB" id="A0A3D8SE78"/>
<organism evidence="8 9">
    <name type="scientific">Coleophoma cylindrospora</name>
    <dbReference type="NCBI Taxonomy" id="1849047"/>
    <lineage>
        <taxon>Eukaryota</taxon>
        <taxon>Fungi</taxon>
        <taxon>Dikarya</taxon>
        <taxon>Ascomycota</taxon>
        <taxon>Pezizomycotina</taxon>
        <taxon>Leotiomycetes</taxon>
        <taxon>Helotiales</taxon>
        <taxon>Dermateaceae</taxon>
        <taxon>Coleophoma</taxon>
    </lineage>
</organism>
<sequence>MASIDAETKAVEKINDTSATSAPVSDSENGASSPEIMAASDIYIDPVEEKKALRKFDMIVLPQAFIFILLNYLDRSNIGNAKVFGFATDLNLKGNQFGNISTLFYVPYILLETPWVMAVKYYGPNKVLAVALICWSIVTISTGFIHTYGQAVAVRMLLGVCEAGVAPGFAFIFSTIWDRKDTAKRVALIYFANVMSGAFGGLFAYGIQSMGARRGIAAWRWLFIIEGAVSLFVCGGCWFSFPNSPENAWFLNAREKEIMALRKRRDVAYKGDDEFSWKWAKLACTDPFIYAASLSFFCSSVAIFGFGTFLPTIIKGLGFNDLQANYLTIPVYMLGGLNLCVCAYFSDKTQNRGIFLFTMPIPVIVGYIIAAASPVPGVGYFGMFICCCGIYTFNALILTWVTINLQPDYKRSVGVPFFVSLGNLSGLVASQLYPSSQAPRYVMGNAVSAGMETLAVIIVVGAWWILRRRNQLKEKLIAEGVTDNGLEGDMALDFKYAI</sequence>
<dbReference type="GO" id="GO:0016020">
    <property type="term" value="C:membrane"/>
    <property type="evidence" value="ECO:0007669"/>
    <property type="project" value="UniProtKB-SubCell"/>
</dbReference>
<feature type="domain" description="Major facilitator superfamily (MFS) profile" evidence="7">
    <location>
        <begin position="60"/>
        <end position="473"/>
    </location>
</feature>
<keyword evidence="4 6" id="KW-1133">Transmembrane helix</keyword>
<keyword evidence="2" id="KW-0813">Transport</keyword>
<evidence type="ECO:0000313" key="9">
    <source>
        <dbReference type="Proteomes" id="UP000256645"/>
    </source>
</evidence>
<evidence type="ECO:0000256" key="6">
    <source>
        <dbReference type="SAM" id="Phobius"/>
    </source>
</evidence>
<dbReference type="EMBL" id="PDLM01000002">
    <property type="protein sequence ID" value="RDW84481.1"/>
    <property type="molecule type" value="Genomic_DNA"/>
</dbReference>
<feature type="transmembrane region" description="Helical" evidence="6">
    <location>
        <begin position="353"/>
        <end position="372"/>
    </location>
</feature>
<evidence type="ECO:0000256" key="5">
    <source>
        <dbReference type="ARBA" id="ARBA00023136"/>
    </source>
</evidence>
<feature type="transmembrane region" description="Helical" evidence="6">
    <location>
        <begin position="378"/>
        <end position="401"/>
    </location>
</feature>
<evidence type="ECO:0000313" key="8">
    <source>
        <dbReference type="EMBL" id="RDW84481.1"/>
    </source>
</evidence>
<dbReference type="PROSITE" id="PS50850">
    <property type="entry name" value="MFS"/>
    <property type="match status" value="1"/>
</dbReference>
<feature type="transmembrane region" description="Helical" evidence="6">
    <location>
        <begin position="288"/>
        <end position="314"/>
    </location>
</feature>
<accession>A0A3D8SE78</accession>
<gene>
    <name evidence="8" type="ORF">BP6252_02071</name>
</gene>
<protein>
    <recommendedName>
        <fullName evidence="7">Major facilitator superfamily (MFS) profile domain-containing protein</fullName>
    </recommendedName>
</protein>
<dbReference type="PANTHER" id="PTHR43791:SF24">
    <property type="entry name" value="NICOTINIC ACID PLASMA MEMBRANE TRANSPORTER"/>
    <property type="match status" value="1"/>
</dbReference>
<dbReference type="PANTHER" id="PTHR43791">
    <property type="entry name" value="PERMEASE-RELATED"/>
    <property type="match status" value="1"/>
</dbReference>
<feature type="transmembrane region" description="Helical" evidence="6">
    <location>
        <begin position="326"/>
        <end position="346"/>
    </location>
</feature>
<dbReference type="FunFam" id="1.20.1250.20:FF:000018">
    <property type="entry name" value="MFS transporter permease"/>
    <property type="match status" value="1"/>
</dbReference>
<keyword evidence="9" id="KW-1185">Reference proteome</keyword>
<keyword evidence="3 6" id="KW-0812">Transmembrane</keyword>
<feature type="transmembrane region" description="Helical" evidence="6">
    <location>
        <begin position="152"/>
        <end position="174"/>
    </location>
</feature>
<dbReference type="SUPFAM" id="SSF103473">
    <property type="entry name" value="MFS general substrate transporter"/>
    <property type="match status" value="1"/>
</dbReference>
<proteinExistence type="predicted"/>
<dbReference type="InterPro" id="IPR036259">
    <property type="entry name" value="MFS_trans_sf"/>
</dbReference>
<reference evidence="8 9" key="1">
    <citation type="journal article" date="2018" name="IMA Fungus">
        <title>IMA Genome-F 9: Draft genome sequence of Annulohypoxylon stygium, Aspergillus mulundensis, Berkeleyomyces basicola (syn. Thielaviopsis basicola), Ceratocystis smalleyi, two Cercospora beticola strains, Coleophoma cylindrospora, Fusarium fracticaudum, Phialophora cf. hyalina, and Morchella septimelata.</title>
        <authorList>
            <person name="Wingfield B.D."/>
            <person name="Bills G.F."/>
            <person name="Dong Y."/>
            <person name="Huang W."/>
            <person name="Nel W.J."/>
            <person name="Swalarsk-Parry B.S."/>
            <person name="Vaghefi N."/>
            <person name="Wilken P.M."/>
            <person name="An Z."/>
            <person name="de Beer Z.W."/>
            <person name="De Vos L."/>
            <person name="Chen L."/>
            <person name="Duong T.A."/>
            <person name="Gao Y."/>
            <person name="Hammerbacher A."/>
            <person name="Kikkert J.R."/>
            <person name="Li Y."/>
            <person name="Li H."/>
            <person name="Li K."/>
            <person name="Li Q."/>
            <person name="Liu X."/>
            <person name="Ma X."/>
            <person name="Naidoo K."/>
            <person name="Pethybridge S.J."/>
            <person name="Sun J."/>
            <person name="Steenkamp E.T."/>
            <person name="van der Nest M.A."/>
            <person name="van Wyk S."/>
            <person name="Wingfield M.J."/>
            <person name="Xiong C."/>
            <person name="Yue Q."/>
            <person name="Zhang X."/>
        </authorList>
    </citation>
    <scope>NUCLEOTIDE SEQUENCE [LARGE SCALE GENOMIC DNA]</scope>
    <source>
        <strain evidence="8 9">BP6252</strain>
    </source>
</reference>
<keyword evidence="5 6" id="KW-0472">Membrane</keyword>
<dbReference type="GO" id="GO:0022857">
    <property type="term" value="F:transmembrane transporter activity"/>
    <property type="evidence" value="ECO:0007669"/>
    <property type="project" value="InterPro"/>
</dbReference>
<dbReference type="OrthoDB" id="2962993at2759"/>
<dbReference type="Proteomes" id="UP000256645">
    <property type="component" value="Unassembled WGS sequence"/>
</dbReference>
<name>A0A3D8SE78_9HELO</name>
<dbReference type="InterPro" id="IPR020846">
    <property type="entry name" value="MFS_dom"/>
</dbReference>
<feature type="transmembrane region" description="Helical" evidence="6">
    <location>
        <begin position="186"/>
        <end position="207"/>
    </location>
</feature>
<comment type="subcellular location">
    <subcellularLocation>
        <location evidence="1">Membrane</location>
        <topology evidence="1">Multi-pass membrane protein</topology>
    </subcellularLocation>
</comment>
<evidence type="ECO:0000256" key="2">
    <source>
        <dbReference type="ARBA" id="ARBA00022448"/>
    </source>
</evidence>
<feature type="transmembrane region" description="Helical" evidence="6">
    <location>
        <begin position="413"/>
        <end position="434"/>
    </location>
</feature>
<comment type="caution">
    <text evidence="8">The sequence shown here is derived from an EMBL/GenBank/DDBJ whole genome shotgun (WGS) entry which is preliminary data.</text>
</comment>
<dbReference type="InterPro" id="IPR011701">
    <property type="entry name" value="MFS"/>
</dbReference>
<dbReference type="Pfam" id="PF07690">
    <property type="entry name" value="MFS_1"/>
    <property type="match status" value="1"/>
</dbReference>
<evidence type="ECO:0000256" key="4">
    <source>
        <dbReference type="ARBA" id="ARBA00022989"/>
    </source>
</evidence>
<feature type="transmembrane region" description="Helical" evidence="6">
    <location>
        <begin position="446"/>
        <end position="466"/>
    </location>
</feature>
<dbReference type="FunFam" id="1.20.1250.20:FF:000013">
    <property type="entry name" value="MFS general substrate transporter"/>
    <property type="match status" value="1"/>
</dbReference>